<evidence type="ECO:0000313" key="7">
    <source>
        <dbReference type="EMBL" id="ABL77533.1"/>
    </source>
</evidence>
<proteinExistence type="inferred from homology"/>
<dbReference type="GeneID" id="4601609"/>
<comment type="similarity">
    <text evidence="2">Belongs to the ABC-3 integral membrane protein family.</text>
</comment>
<dbReference type="HOGENOM" id="CLU_094088_0_0_2"/>
<dbReference type="eggNOG" id="arCOG01006">
    <property type="taxonomic scope" value="Archaea"/>
</dbReference>
<accession>A1RWF3</accession>
<dbReference type="EnsemblBacteria" id="ABL77533">
    <property type="protein sequence ID" value="ABL77533"/>
    <property type="gene ID" value="Tpen_0123"/>
</dbReference>
<dbReference type="AlphaFoldDB" id="A1RWF3"/>
<dbReference type="EMBL" id="CP000505">
    <property type="protein sequence ID" value="ABL77533.1"/>
    <property type="molecule type" value="Genomic_DNA"/>
</dbReference>
<organism evidence="7 8">
    <name type="scientific">Thermofilum pendens (strain DSM 2475 / Hrk 5)</name>
    <dbReference type="NCBI Taxonomy" id="368408"/>
    <lineage>
        <taxon>Archaea</taxon>
        <taxon>Thermoproteota</taxon>
        <taxon>Thermoprotei</taxon>
        <taxon>Thermofilales</taxon>
        <taxon>Thermofilaceae</taxon>
        <taxon>Thermofilum</taxon>
    </lineage>
</organism>
<reference evidence="8" key="1">
    <citation type="journal article" date="2008" name="J. Bacteriol.">
        <title>Genome sequence of Thermofilum pendens reveals an exceptional loss of biosynthetic pathways without genome reduction.</title>
        <authorList>
            <person name="Anderson I."/>
            <person name="Rodriguez J."/>
            <person name="Susanti D."/>
            <person name="Porat I."/>
            <person name="Reich C."/>
            <person name="Ulrich L.E."/>
            <person name="Elkins J.G."/>
            <person name="Mavromatis K."/>
            <person name="Lykidis A."/>
            <person name="Kim E."/>
            <person name="Thompson L.S."/>
            <person name="Nolan M."/>
            <person name="Land M."/>
            <person name="Copeland A."/>
            <person name="Lapidus A."/>
            <person name="Lucas S."/>
            <person name="Detter C."/>
            <person name="Zhulin I.B."/>
            <person name="Olsen G.J."/>
            <person name="Whitman W."/>
            <person name="Mukhopadhyay B."/>
            <person name="Bristow J."/>
            <person name="Kyrpides N."/>
        </authorList>
    </citation>
    <scope>NUCLEOTIDE SEQUENCE [LARGE SCALE GENOMIC DNA]</scope>
    <source>
        <strain evidence="8">DSM 2475 / Hrk 5</strain>
    </source>
</reference>
<dbReference type="SUPFAM" id="SSF81345">
    <property type="entry name" value="ABC transporter involved in vitamin B12 uptake, BtuC"/>
    <property type="match status" value="1"/>
</dbReference>
<dbReference type="RefSeq" id="WP_011751798.1">
    <property type="nucleotide sequence ID" value="NC_008698.1"/>
</dbReference>
<evidence type="ECO:0000256" key="6">
    <source>
        <dbReference type="SAM" id="Phobius"/>
    </source>
</evidence>
<dbReference type="PANTHER" id="PTHR30477">
    <property type="entry name" value="ABC-TRANSPORTER METAL-BINDING PROTEIN"/>
    <property type="match status" value="1"/>
</dbReference>
<sequence length="266" mass="28812">MYIDPRWLIVILGSSVSFSVLSPVIHARRLNFFAATLPHSSLLAVSLGYLLSFLLGYSPTLWAIPISVALSFLLVVLIHRGVSEDSATSAFVSFSVSASVAAMYYILTKFPSEVSLWSYILGDPLLVTWEDVAVTVVVTAVATLSTLLIYMKEVVIGLDRDFSQLLGINVNLHDYLVVFVLTLVSISLLKVVGFVLEHVVLLLPATVSVQLAKSAKEFLGYSLLVSTVSGLLGLFTSIYANVAPSAMYGFVMLGLYLAVLLRGEAR</sequence>
<protein>
    <submittedName>
        <fullName evidence="7">ABC-3 protein</fullName>
    </submittedName>
</protein>
<dbReference type="Proteomes" id="UP000000641">
    <property type="component" value="Chromosome"/>
</dbReference>
<feature type="transmembrane region" description="Helical" evidence="6">
    <location>
        <begin position="90"/>
        <end position="107"/>
    </location>
</feature>
<evidence type="ECO:0000256" key="4">
    <source>
        <dbReference type="ARBA" id="ARBA00022989"/>
    </source>
</evidence>
<feature type="transmembrane region" description="Helical" evidence="6">
    <location>
        <begin position="219"/>
        <end position="240"/>
    </location>
</feature>
<dbReference type="OrthoDB" id="19232at2157"/>
<dbReference type="Gene3D" id="1.10.3470.10">
    <property type="entry name" value="ABC transporter involved in vitamin B12 uptake, BtuC"/>
    <property type="match status" value="1"/>
</dbReference>
<feature type="transmembrane region" description="Helical" evidence="6">
    <location>
        <begin position="132"/>
        <end position="151"/>
    </location>
</feature>
<evidence type="ECO:0000256" key="3">
    <source>
        <dbReference type="ARBA" id="ARBA00022692"/>
    </source>
</evidence>
<feature type="transmembrane region" description="Helical" evidence="6">
    <location>
        <begin position="195"/>
        <end position="212"/>
    </location>
</feature>
<dbReference type="GO" id="GO:0043190">
    <property type="term" value="C:ATP-binding cassette (ABC) transporter complex"/>
    <property type="evidence" value="ECO:0007669"/>
    <property type="project" value="InterPro"/>
</dbReference>
<name>A1RWF3_THEPD</name>
<dbReference type="GO" id="GO:0055085">
    <property type="term" value="P:transmembrane transport"/>
    <property type="evidence" value="ECO:0007669"/>
    <property type="project" value="InterPro"/>
</dbReference>
<feature type="transmembrane region" description="Helical" evidence="6">
    <location>
        <begin position="246"/>
        <end position="263"/>
    </location>
</feature>
<keyword evidence="4 6" id="KW-1133">Transmembrane helix</keyword>
<dbReference type="KEGG" id="tpe:Tpen_0123"/>
<dbReference type="Pfam" id="PF00950">
    <property type="entry name" value="ABC-3"/>
    <property type="match status" value="1"/>
</dbReference>
<keyword evidence="5 6" id="KW-0472">Membrane</keyword>
<dbReference type="PANTHER" id="PTHR30477:SF21">
    <property type="entry name" value="ABC-3 PROTEIN"/>
    <property type="match status" value="1"/>
</dbReference>
<evidence type="ECO:0000256" key="2">
    <source>
        <dbReference type="ARBA" id="ARBA00008034"/>
    </source>
</evidence>
<evidence type="ECO:0000313" key="8">
    <source>
        <dbReference type="Proteomes" id="UP000000641"/>
    </source>
</evidence>
<feature type="transmembrane region" description="Helical" evidence="6">
    <location>
        <begin position="61"/>
        <end position="78"/>
    </location>
</feature>
<dbReference type="InterPro" id="IPR001626">
    <property type="entry name" value="ABC_TroCD"/>
</dbReference>
<evidence type="ECO:0000256" key="1">
    <source>
        <dbReference type="ARBA" id="ARBA00004141"/>
    </source>
</evidence>
<feature type="transmembrane region" description="Helical" evidence="6">
    <location>
        <begin position="172"/>
        <end position="189"/>
    </location>
</feature>
<evidence type="ECO:0000256" key="5">
    <source>
        <dbReference type="ARBA" id="ARBA00023136"/>
    </source>
</evidence>
<dbReference type="STRING" id="368408.Tpen_0123"/>
<dbReference type="InterPro" id="IPR037294">
    <property type="entry name" value="ABC_BtuC-like"/>
</dbReference>
<comment type="subcellular location">
    <subcellularLocation>
        <location evidence="1">Membrane</location>
        <topology evidence="1">Multi-pass membrane protein</topology>
    </subcellularLocation>
</comment>
<feature type="transmembrane region" description="Helical" evidence="6">
    <location>
        <begin position="6"/>
        <end position="25"/>
    </location>
</feature>
<keyword evidence="8" id="KW-1185">Reference proteome</keyword>
<keyword evidence="3 6" id="KW-0812">Transmembrane</keyword>
<gene>
    <name evidence="7" type="ordered locus">Tpen_0123</name>
</gene>